<dbReference type="RefSeq" id="WP_092593938.1">
    <property type="nucleotide sequence ID" value="NZ_FMXN01000016.1"/>
</dbReference>
<dbReference type="SUPFAM" id="SSF52540">
    <property type="entry name" value="P-loop containing nucleoside triphosphate hydrolases"/>
    <property type="match status" value="1"/>
</dbReference>
<dbReference type="AlphaFoldDB" id="A0A1G6E330"/>
<dbReference type="STRING" id="1159017.SAMN02927930_02034"/>
<dbReference type="EMBL" id="FMXN01000016">
    <property type="protein sequence ID" value="SDB51772.1"/>
    <property type="molecule type" value="Genomic_DNA"/>
</dbReference>
<evidence type="ECO:0000313" key="2">
    <source>
        <dbReference type="Proteomes" id="UP000199626"/>
    </source>
</evidence>
<accession>A0A1G6E330</accession>
<sequence length="214" mass="24050">MAYPAQVEALVQKGWLWQGQTPPPTHTAPQFTATGWPELDAQLGGGWLQGSVNELQVQHAFVGELALLLPVLQQARHATVWLNPPAQPYAPGLLYQHVNLAQQVVVQETEPQLALWAAEQALQSEAVQVLLMWSSHLAATHVRRLQQAAQAHQKLAFVITPWQGSEEARAYVNRLQLIRSEQLQVRVLKRRFGWPLPPFPCTADKLLPQRRRVV</sequence>
<proteinExistence type="predicted"/>
<gene>
    <name evidence="1" type="ORF">SAMN02927930_02034</name>
</gene>
<keyword evidence="2" id="KW-1185">Reference proteome</keyword>
<protein>
    <submittedName>
        <fullName evidence="1">Protein ImuA</fullName>
    </submittedName>
</protein>
<evidence type="ECO:0000313" key="1">
    <source>
        <dbReference type="EMBL" id="SDB51772.1"/>
    </source>
</evidence>
<dbReference type="InterPro" id="IPR027417">
    <property type="entry name" value="P-loop_NTPase"/>
</dbReference>
<reference evidence="2" key="1">
    <citation type="submission" date="2016-10" db="EMBL/GenBank/DDBJ databases">
        <authorList>
            <person name="Varghese N."/>
            <person name="Submissions S."/>
        </authorList>
    </citation>
    <scope>NUCLEOTIDE SEQUENCE [LARGE SCALE GENOMIC DNA]</scope>
    <source>
        <strain evidence="2">CGMCC 1.10824</strain>
    </source>
</reference>
<dbReference type="Gene3D" id="3.40.50.300">
    <property type="entry name" value="P-loop containing nucleotide triphosphate hydrolases"/>
    <property type="match status" value="1"/>
</dbReference>
<organism evidence="1 2">
    <name type="scientific">Pseudidiomarina indica</name>
    <dbReference type="NCBI Taxonomy" id="1159017"/>
    <lineage>
        <taxon>Bacteria</taxon>
        <taxon>Pseudomonadati</taxon>
        <taxon>Pseudomonadota</taxon>
        <taxon>Gammaproteobacteria</taxon>
        <taxon>Alteromonadales</taxon>
        <taxon>Idiomarinaceae</taxon>
        <taxon>Pseudidiomarina</taxon>
    </lineage>
</organism>
<dbReference type="Proteomes" id="UP000199626">
    <property type="component" value="Unassembled WGS sequence"/>
</dbReference>
<dbReference type="OrthoDB" id="9811176at2"/>
<name>A0A1G6E330_9GAMM</name>